<feature type="transmembrane region" description="Helical" evidence="2">
    <location>
        <begin position="277"/>
        <end position="304"/>
    </location>
</feature>
<dbReference type="PANTHER" id="PTHR34379:SF15">
    <property type="entry name" value="PROTEIN, PUTATIVE-RELATED"/>
    <property type="match status" value="1"/>
</dbReference>
<keyword evidence="2" id="KW-1133">Transmembrane helix</keyword>
<evidence type="ECO:0000256" key="1">
    <source>
        <dbReference type="SAM" id="MobiDB-lite"/>
    </source>
</evidence>
<feature type="compositionally biased region" description="Low complexity" evidence="1">
    <location>
        <begin position="212"/>
        <end position="235"/>
    </location>
</feature>
<gene>
    <name evidence="3" type="ORF">DVH24_032255</name>
</gene>
<sequence length="354" mass="40065">VETGVNNGDLDAEEKKPGIISSYFDDLHSTNNIEKFKIYEADYRRWLTAKYFSKKNLYGEATSLMKSVTIHDKAMKKNVSKSKPKFLHCFRPVDVDMVFETKAVRRRQVRTDENKEDKKAALVKKTMSLDRGFSSPADSENSKMSPRPSRTFSKAVKAVVFETILAKKARDRKVCRQDSFGSKRCFSLRSEASLNLGGDESVKKFEETIPNSEMSLHSRSSSSSSSALSSSSSVSESKRLSKTFSDPTKQSLRNPQNPAAKPKNTEVRCSGFNSGTYFLLISLAVTVFWGKAIAILVSSIWLYFFPSRSSCKISPENVRRWSEAECRDNNKRVIMEGLIERKNHLHHHQQGERG</sequence>
<evidence type="ECO:0000256" key="2">
    <source>
        <dbReference type="SAM" id="Phobius"/>
    </source>
</evidence>
<feature type="non-terminal residue" evidence="3">
    <location>
        <position position="1"/>
    </location>
</feature>
<accession>A0A498J2W2</accession>
<dbReference type="EMBL" id="RDQH01000335">
    <property type="protein sequence ID" value="RXH89898.1"/>
    <property type="molecule type" value="Genomic_DNA"/>
</dbReference>
<dbReference type="PANTHER" id="PTHR34379">
    <property type="entry name" value="OS07G0553800 PROTEIN"/>
    <property type="match status" value="1"/>
</dbReference>
<protein>
    <submittedName>
        <fullName evidence="3">Uncharacterized protein</fullName>
    </submittedName>
</protein>
<organism evidence="3 4">
    <name type="scientific">Malus domestica</name>
    <name type="common">Apple</name>
    <name type="synonym">Pyrus malus</name>
    <dbReference type="NCBI Taxonomy" id="3750"/>
    <lineage>
        <taxon>Eukaryota</taxon>
        <taxon>Viridiplantae</taxon>
        <taxon>Streptophyta</taxon>
        <taxon>Embryophyta</taxon>
        <taxon>Tracheophyta</taxon>
        <taxon>Spermatophyta</taxon>
        <taxon>Magnoliopsida</taxon>
        <taxon>eudicotyledons</taxon>
        <taxon>Gunneridae</taxon>
        <taxon>Pentapetalae</taxon>
        <taxon>rosids</taxon>
        <taxon>fabids</taxon>
        <taxon>Rosales</taxon>
        <taxon>Rosaceae</taxon>
        <taxon>Amygdaloideae</taxon>
        <taxon>Maleae</taxon>
        <taxon>Malus</taxon>
    </lineage>
</organism>
<dbReference type="Proteomes" id="UP000290289">
    <property type="component" value="Chromosome 9"/>
</dbReference>
<proteinExistence type="predicted"/>
<feature type="region of interest" description="Disordered" evidence="1">
    <location>
        <begin position="210"/>
        <end position="266"/>
    </location>
</feature>
<keyword evidence="4" id="KW-1185">Reference proteome</keyword>
<feature type="region of interest" description="Disordered" evidence="1">
    <location>
        <begin position="131"/>
        <end position="150"/>
    </location>
</feature>
<evidence type="ECO:0000313" key="3">
    <source>
        <dbReference type="EMBL" id="RXH89898.1"/>
    </source>
</evidence>
<keyword evidence="2" id="KW-0472">Membrane</keyword>
<feature type="compositionally biased region" description="Polar residues" evidence="1">
    <location>
        <begin position="136"/>
        <end position="150"/>
    </location>
</feature>
<dbReference type="AlphaFoldDB" id="A0A498J2W2"/>
<dbReference type="InterPro" id="IPR040411">
    <property type="entry name" value="At5g23160-like"/>
</dbReference>
<feature type="compositionally biased region" description="Polar residues" evidence="1">
    <location>
        <begin position="242"/>
        <end position="257"/>
    </location>
</feature>
<evidence type="ECO:0000313" key="4">
    <source>
        <dbReference type="Proteomes" id="UP000290289"/>
    </source>
</evidence>
<name>A0A498J2W2_MALDO</name>
<reference evidence="3 4" key="1">
    <citation type="submission" date="2018-10" db="EMBL/GenBank/DDBJ databases">
        <title>A high-quality apple genome assembly.</title>
        <authorList>
            <person name="Hu J."/>
        </authorList>
    </citation>
    <scope>NUCLEOTIDE SEQUENCE [LARGE SCALE GENOMIC DNA]</scope>
    <source>
        <strain evidence="4">cv. HFTH1</strain>
        <tissue evidence="3">Young leaf</tissue>
    </source>
</reference>
<comment type="caution">
    <text evidence="3">The sequence shown here is derived from an EMBL/GenBank/DDBJ whole genome shotgun (WGS) entry which is preliminary data.</text>
</comment>
<keyword evidence="2" id="KW-0812">Transmembrane</keyword>